<dbReference type="PROSITE" id="PS00671">
    <property type="entry name" value="D_2_HYDROXYACID_DH_3"/>
    <property type="match status" value="1"/>
</dbReference>
<dbReference type="InterPro" id="IPR006139">
    <property type="entry name" value="D-isomer_2_OHA_DH_cat_dom"/>
</dbReference>
<comment type="similarity">
    <text evidence="1 4">Belongs to the D-isomer specific 2-hydroxyacid dehydrogenase family.</text>
</comment>
<evidence type="ECO:0000313" key="8">
    <source>
        <dbReference type="Proteomes" id="UP000266183"/>
    </source>
</evidence>
<proteinExistence type="inferred from homology"/>
<dbReference type="FunFam" id="3.40.50.720:FF:000203">
    <property type="entry name" value="D-3-phosphoglycerate dehydrogenase (SerA)"/>
    <property type="match status" value="1"/>
</dbReference>
<dbReference type="SUPFAM" id="SSF51735">
    <property type="entry name" value="NAD(P)-binding Rossmann-fold domains"/>
    <property type="match status" value="1"/>
</dbReference>
<dbReference type="EMBL" id="CP032382">
    <property type="protein sequence ID" value="AYB32789.1"/>
    <property type="molecule type" value="Genomic_DNA"/>
</dbReference>
<evidence type="ECO:0000256" key="4">
    <source>
        <dbReference type="RuleBase" id="RU003719"/>
    </source>
</evidence>
<dbReference type="InterPro" id="IPR006140">
    <property type="entry name" value="D-isomer_DH_NAD-bd"/>
</dbReference>
<dbReference type="AlphaFoldDB" id="A0A385SNP3"/>
<keyword evidence="8" id="KW-1185">Reference proteome</keyword>
<dbReference type="InterPro" id="IPR036291">
    <property type="entry name" value="NAD(P)-bd_dom_sf"/>
</dbReference>
<dbReference type="PANTHER" id="PTHR43761:SF1">
    <property type="entry name" value="D-ISOMER SPECIFIC 2-HYDROXYACID DEHYDROGENASE CATALYTIC DOMAIN-CONTAINING PROTEIN-RELATED"/>
    <property type="match status" value="1"/>
</dbReference>
<accession>A0A385SNP3</accession>
<sequence>MEIVITDGYTLNPGDLDWGEIQALGNVHYHDRTAPEDITDRCRHAEIIVTNKTPINTQIVQQATKLKLIAVTATGYNIIDVAAAQAKGIAVCNVPAYGTDSVAQHAIALMLELTNHVGENSLSVRQGEWSMAKDWCYSVSPLIELSGKVFGIVGFGRIGQRTAAIAEAFGMKVIFYSPSKKSLPVKQVSLEALFRESDFISLHCPLTPDNVGSVNKGLLSLMKPTAFLINTSRGQLINEMDLAAALTQGTLKGAALDVLSQEPPPPGHPLTGLKQCIITPHTAWLSVEARRRILTTTIENIKSFLAGSPRNLVTGR</sequence>
<organism evidence="7 8">
    <name type="scientific">Chryseolinea soli</name>
    <dbReference type="NCBI Taxonomy" id="2321403"/>
    <lineage>
        <taxon>Bacteria</taxon>
        <taxon>Pseudomonadati</taxon>
        <taxon>Bacteroidota</taxon>
        <taxon>Cytophagia</taxon>
        <taxon>Cytophagales</taxon>
        <taxon>Fulvivirgaceae</taxon>
        <taxon>Chryseolinea</taxon>
    </lineage>
</organism>
<dbReference type="CDD" id="cd12162">
    <property type="entry name" value="2-Hacid_dh_4"/>
    <property type="match status" value="1"/>
</dbReference>
<feature type="domain" description="D-isomer specific 2-hydroxyacid dehydrogenase catalytic" evidence="5">
    <location>
        <begin position="20"/>
        <end position="313"/>
    </location>
</feature>
<reference evidence="8" key="1">
    <citation type="submission" date="2018-09" db="EMBL/GenBank/DDBJ databases">
        <title>Chryseolinea sp. KIS68-18 isolated from soil.</title>
        <authorList>
            <person name="Weon H.-Y."/>
            <person name="Kwon S.-W."/>
            <person name="Lee S.A."/>
        </authorList>
    </citation>
    <scope>NUCLEOTIDE SEQUENCE [LARGE SCALE GENOMIC DNA]</scope>
    <source>
        <strain evidence="8">KIS68-18</strain>
    </source>
</reference>
<keyword evidence="2 4" id="KW-0560">Oxidoreductase</keyword>
<dbReference type="OrthoDB" id="1522997at2"/>
<evidence type="ECO:0000256" key="2">
    <source>
        <dbReference type="ARBA" id="ARBA00023002"/>
    </source>
</evidence>
<dbReference type="Proteomes" id="UP000266183">
    <property type="component" value="Chromosome"/>
</dbReference>
<dbReference type="GO" id="GO:0051287">
    <property type="term" value="F:NAD binding"/>
    <property type="evidence" value="ECO:0007669"/>
    <property type="project" value="InterPro"/>
</dbReference>
<evidence type="ECO:0000259" key="5">
    <source>
        <dbReference type="Pfam" id="PF00389"/>
    </source>
</evidence>
<dbReference type="InterPro" id="IPR029753">
    <property type="entry name" value="D-isomer_DH_CS"/>
</dbReference>
<keyword evidence="3" id="KW-0520">NAD</keyword>
<dbReference type="InterPro" id="IPR050418">
    <property type="entry name" value="D-iso_2-hydroxyacid_DH_PdxB"/>
</dbReference>
<dbReference type="GO" id="GO:0016616">
    <property type="term" value="F:oxidoreductase activity, acting on the CH-OH group of donors, NAD or NADP as acceptor"/>
    <property type="evidence" value="ECO:0007669"/>
    <property type="project" value="InterPro"/>
</dbReference>
<gene>
    <name evidence="7" type="ORF">D4L85_20380</name>
</gene>
<evidence type="ECO:0000259" key="6">
    <source>
        <dbReference type="Pfam" id="PF02826"/>
    </source>
</evidence>
<evidence type="ECO:0000256" key="1">
    <source>
        <dbReference type="ARBA" id="ARBA00005854"/>
    </source>
</evidence>
<dbReference type="KEGG" id="chk:D4L85_20380"/>
<evidence type="ECO:0000256" key="3">
    <source>
        <dbReference type="ARBA" id="ARBA00023027"/>
    </source>
</evidence>
<protein>
    <submittedName>
        <fullName evidence="7">D-2-hydroxyacid dehydrogenase</fullName>
    </submittedName>
</protein>
<feature type="domain" description="D-isomer specific 2-hydroxyacid dehydrogenase NAD-binding" evidence="6">
    <location>
        <begin position="107"/>
        <end position="283"/>
    </location>
</feature>
<dbReference type="Gene3D" id="3.40.50.720">
    <property type="entry name" value="NAD(P)-binding Rossmann-like Domain"/>
    <property type="match status" value="2"/>
</dbReference>
<evidence type="ECO:0000313" key="7">
    <source>
        <dbReference type="EMBL" id="AYB32789.1"/>
    </source>
</evidence>
<dbReference type="Pfam" id="PF00389">
    <property type="entry name" value="2-Hacid_dh"/>
    <property type="match status" value="1"/>
</dbReference>
<dbReference type="RefSeq" id="WP_119756038.1">
    <property type="nucleotide sequence ID" value="NZ_CP032382.1"/>
</dbReference>
<dbReference type="SUPFAM" id="SSF52283">
    <property type="entry name" value="Formate/glycerate dehydrogenase catalytic domain-like"/>
    <property type="match status" value="1"/>
</dbReference>
<name>A0A385SNP3_9BACT</name>
<dbReference type="PANTHER" id="PTHR43761">
    <property type="entry name" value="D-ISOMER SPECIFIC 2-HYDROXYACID DEHYDROGENASE FAMILY PROTEIN (AFU_ORTHOLOGUE AFUA_1G13630)"/>
    <property type="match status" value="1"/>
</dbReference>
<dbReference type="Pfam" id="PF02826">
    <property type="entry name" value="2-Hacid_dh_C"/>
    <property type="match status" value="1"/>
</dbReference>